<gene>
    <name evidence="2" type="ORF">C1I63_18590</name>
</gene>
<evidence type="ECO:0000313" key="2">
    <source>
        <dbReference type="EMBL" id="PTL71247.1"/>
    </source>
</evidence>
<organism evidence="2 3">
    <name type="scientific">Rathayibacter caricis DSM 15933</name>
    <dbReference type="NCBI Taxonomy" id="1328867"/>
    <lineage>
        <taxon>Bacteria</taxon>
        <taxon>Bacillati</taxon>
        <taxon>Actinomycetota</taxon>
        <taxon>Actinomycetes</taxon>
        <taxon>Micrococcales</taxon>
        <taxon>Microbacteriaceae</taxon>
        <taxon>Rathayibacter</taxon>
    </lineage>
</organism>
<name>A0A2T4UP00_9MICO</name>
<protein>
    <submittedName>
        <fullName evidence="2">Uncharacterized protein</fullName>
    </submittedName>
</protein>
<keyword evidence="1" id="KW-0812">Transmembrane</keyword>
<keyword evidence="3" id="KW-1185">Reference proteome</keyword>
<keyword evidence="1" id="KW-0472">Membrane</keyword>
<feature type="transmembrane region" description="Helical" evidence="1">
    <location>
        <begin position="69"/>
        <end position="93"/>
    </location>
</feature>
<sequence length="149" mass="14306">MVLGALLGLGLVLTGNPDYRDQGGWSSFAYLMIVGAVIGGVSALTAVAGGFGAILITHRSGRATETSPMISPVGPAIGSGAPWGGAACVAAVAGDPMTAAIAAGLGVVAAVVGGVSAALLLRPSKGSRATAEADDSGTLTSIVQTTSKI</sequence>
<evidence type="ECO:0000256" key="1">
    <source>
        <dbReference type="SAM" id="Phobius"/>
    </source>
</evidence>
<reference evidence="2 3" key="1">
    <citation type="submission" date="2018-03" db="EMBL/GenBank/DDBJ databases">
        <title>Bacteriophage NCPPB3778 and a type I-E CRISPR drive the evolution of the US Biological Select Agent, Rathayibacter toxicus.</title>
        <authorList>
            <person name="Davis E.W.II."/>
            <person name="Tabima J.F."/>
            <person name="Weisberg A.J."/>
            <person name="Dantas Lopes L."/>
            <person name="Wiseman M.S."/>
            <person name="Wiseman M.S."/>
            <person name="Pupko T."/>
            <person name="Belcher M.S."/>
            <person name="Sechler A.J."/>
            <person name="Tancos M.A."/>
            <person name="Schroeder B.K."/>
            <person name="Murray T.D."/>
            <person name="Luster D.G."/>
            <person name="Schneider W.L."/>
            <person name="Rogers E."/>
            <person name="Andreote F.D."/>
            <person name="Grunwald N.J."/>
            <person name="Putnam M.L."/>
            <person name="Chang J.H."/>
        </authorList>
    </citation>
    <scope>NUCLEOTIDE SEQUENCE [LARGE SCALE GENOMIC DNA]</scope>
    <source>
        <strain evidence="2 3">DSM 15933</strain>
    </source>
</reference>
<dbReference type="EMBL" id="PZPL01000002">
    <property type="protein sequence ID" value="PTL71247.1"/>
    <property type="molecule type" value="Genomic_DNA"/>
</dbReference>
<proteinExistence type="predicted"/>
<evidence type="ECO:0000313" key="3">
    <source>
        <dbReference type="Proteomes" id="UP000241085"/>
    </source>
</evidence>
<keyword evidence="1" id="KW-1133">Transmembrane helix</keyword>
<dbReference type="Proteomes" id="UP000241085">
    <property type="component" value="Unassembled WGS sequence"/>
</dbReference>
<comment type="caution">
    <text evidence="2">The sequence shown here is derived from an EMBL/GenBank/DDBJ whole genome shotgun (WGS) entry which is preliminary data.</text>
</comment>
<dbReference type="AlphaFoldDB" id="A0A2T4UP00"/>
<feature type="transmembrane region" description="Helical" evidence="1">
    <location>
        <begin position="27"/>
        <end position="57"/>
    </location>
</feature>
<feature type="transmembrane region" description="Helical" evidence="1">
    <location>
        <begin position="99"/>
        <end position="121"/>
    </location>
</feature>
<accession>A0A2T4UP00</accession>